<evidence type="ECO:0000313" key="9">
    <source>
        <dbReference type="EMBL" id="OAA29345.1"/>
    </source>
</evidence>
<evidence type="ECO:0000256" key="5">
    <source>
        <dbReference type="ARBA" id="ARBA00023125"/>
    </source>
</evidence>
<dbReference type="PANTHER" id="PTHR33202">
    <property type="entry name" value="ZINC UPTAKE REGULATION PROTEIN"/>
    <property type="match status" value="1"/>
</dbReference>
<reference evidence="9 10" key="1">
    <citation type="submission" date="2014-02" db="EMBL/GenBank/DDBJ databases">
        <title>Kosmotoga genome sequencing.</title>
        <authorList>
            <person name="Pollo S.M."/>
            <person name="Charchuk R."/>
            <person name="Nesbo C.L."/>
        </authorList>
    </citation>
    <scope>NUCLEOTIDE SEQUENCE [LARGE SCALE GENOMIC DNA]</scope>
    <source>
        <strain evidence="9 10">S304</strain>
    </source>
</reference>
<comment type="cofactor">
    <cofactor evidence="7">
        <name>Zn(2+)</name>
        <dbReference type="ChEBI" id="CHEBI:29105"/>
    </cofactor>
    <text evidence="7">Binds 1 zinc ion per subunit.</text>
</comment>
<keyword evidence="7" id="KW-0479">Metal-binding</keyword>
<dbReference type="Proteomes" id="UP000077339">
    <property type="component" value="Unassembled WGS sequence"/>
</dbReference>
<evidence type="ECO:0000256" key="3">
    <source>
        <dbReference type="ARBA" id="ARBA00022833"/>
    </source>
</evidence>
<dbReference type="GO" id="GO:0045892">
    <property type="term" value="P:negative regulation of DNA-templated transcription"/>
    <property type="evidence" value="ECO:0007669"/>
    <property type="project" value="TreeGrafter"/>
</dbReference>
<keyword evidence="6" id="KW-0804">Transcription</keyword>
<dbReference type="InterPro" id="IPR036390">
    <property type="entry name" value="WH_DNA-bd_sf"/>
</dbReference>
<dbReference type="InterPro" id="IPR036388">
    <property type="entry name" value="WH-like_DNA-bd_sf"/>
</dbReference>
<name>A0A176JZ85_9BACT</name>
<feature type="binding site" evidence="7">
    <location>
        <position position="78"/>
    </location>
    <ligand>
        <name>Zn(2+)</name>
        <dbReference type="ChEBI" id="CHEBI:29105"/>
    </ligand>
</feature>
<keyword evidence="8" id="KW-0408">Iron</keyword>
<keyword evidence="2" id="KW-0678">Repressor</keyword>
<dbReference type="GO" id="GO:0003700">
    <property type="term" value="F:DNA-binding transcription factor activity"/>
    <property type="evidence" value="ECO:0007669"/>
    <property type="project" value="InterPro"/>
</dbReference>
<keyword evidence="10" id="KW-1185">Reference proteome</keyword>
<dbReference type="Pfam" id="PF01475">
    <property type="entry name" value="FUR"/>
    <property type="match status" value="1"/>
</dbReference>
<evidence type="ECO:0000256" key="4">
    <source>
        <dbReference type="ARBA" id="ARBA00023015"/>
    </source>
</evidence>
<dbReference type="STRING" id="1453497.AT15_02165"/>
<evidence type="ECO:0000313" key="10">
    <source>
        <dbReference type="Proteomes" id="UP000077339"/>
    </source>
</evidence>
<feature type="binding site" evidence="7">
    <location>
        <position position="121"/>
    </location>
    <ligand>
        <name>Zn(2+)</name>
        <dbReference type="ChEBI" id="CHEBI:29105"/>
    </ligand>
</feature>
<dbReference type="Gene3D" id="1.10.10.10">
    <property type="entry name" value="Winged helix-like DNA-binding domain superfamily/Winged helix DNA-binding domain"/>
    <property type="match status" value="1"/>
</dbReference>
<dbReference type="OrthoDB" id="8659436at2"/>
<evidence type="ECO:0000256" key="2">
    <source>
        <dbReference type="ARBA" id="ARBA00022491"/>
    </source>
</evidence>
<feature type="binding site" evidence="8">
    <location>
        <position position="110"/>
    </location>
    <ligand>
        <name>Fe cation</name>
        <dbReference type="ChEBI" id="CHEBI:24875"/>
    </ligand>
</feature>
<comment type="caution">
    <text evidence="9">The sequence shown here is derived from an EMBL/GenBank/DDBJ whole genome shotgun (WGS) entry which is preliminary data.</text>
</comment>
<feature type="binding site" evidence="7">
    <location>
        <position position="118"/>
    </location>
    <ligand>
        <name>Zn(2+)</name>
        <dbReference type="ChEBI" id="CHEBI:29105"/>
    </ligand>
</feature>
<evidence type="ECO:0000256" key="7">
    <source>
        <dbReference type="PIRSR" id="PIRSR602481-1"/>
    </source>
</evidence>
<dbReference type="GO" id="GO:0008270">
    <property type="term" value="F:zinc ion binding"/>
    <property type="evidence" value="ECO:0007669"/>
    <property type="project" value="TreeGrafter"/>
</dbReference>
<evidence type="ECO:0000256" key="1">
    <source>
        <dbReference type="ARBA" id="ARBA00007957"/>
    </source>
</evidence>
<gene>
    <name evidence="9" type="ORF">AT15_02165</name>
</gene>
<proteinExistence type="inferred from homology"/>
<sequence>MKGLTKLRKEILKLIENSEVPLCADEIFENLEKKPNLSSVYRGLCYLEDKGMIKSISFDGNTRYFFMATEHSNHYLYCKTCGKLEVFDICFADRIQKELEKKHDYKILDHIFYFVGICSECRKK</sequence>
<dbReference type="AlphaFoldDB" id="A0A176JZ85"/>
<dbReference type="InterPro" id="IPR043135">
    <property type="entry name" value="Fur_C"/>
</dbReference>
<dbReference type="PANTHER" id="PTHR33202:SF7">
    <property type="entry name" value="FERRIC UPTAKE REGULATION PROTEIN"/>
    <property type="match status" value="1"/>
</dbReference>
<organism evidence="9 10">
    <name type="scientific">Kosmotoga arenicorallina S304</name>
    <dbReference type="NCBI Taxonomy" id="1453497"/>
    <lineage>
        <taxon>Bacteria</taxon>
        <taxon>Thermotogati</taxon>
        <taxon>Thermotogota</taxon>
        <taxon>Thermotogae</taxon>
        <taxon>Kosmotogales</taxon>
        <taxon>Kosmotogaceae</taxon>
        <taxon>Kosmotoga</taxon>
    </lineage>
</organism>
<keyword evidence="5" id="KW-0238">DNA-binding</keyword>
<dbReference type="GO" id="GO:0000976">
    <property type="term" value="F:transcription cis-regulatory region binding"/>
    <property type="evidence" value="ECO:0007669"/>
    <property type="project" value="TreeGrafter"/>
</dbReference>
<evidence type="ECO:0000256" key="6">
    <source>
        <dbReference type="ARBA" id="ARBA00023163"/>
    </source>
</evidence>
<dbReference type="PATRIC" id="fig|1453497.3.peg.431"/>
<dbReference type="SUPFAM" id="SSF46785">
    <property type="entry name" value="Winged helix' DNA-binding domain"/>
    <property type="match status" value="1"/>
</dbReference>
<comment type="similarity">
    <text evidence="1">Belongs to the Fur family.</text>
</comment>
<feature type="binding site" evidence="7">
    <location>
        <position position="81"/>
    </location>
    <ligand>
        <name>Zn(2+)</name>
        <dbReference type="ChEBI" id="CHEBI:29105"/>
    </ligand>
</feature>
<accession>A0A176JZ85</accession>
<keyword evidence="3 7" id="KW-0862">Zinc</keyword>
<dbReference type="Gene3D" id="3.30.1490.190">
    <property type="match status" value="1"/>
</dbReference>
<dbReference type="CDD" id="cd07153">
    <property type="entry name" value="Fur_like"/>
    <property type="match status" value="1"/>
</dbReference>
<dbReference type="InterPro" id="IPR002481">
    <property type="entry name" value="FUR"/>
</dbReference>
<keyword evidence="4" id="KW-0805">Transcription regulation</keyword>
<dbReference type="GO" id="GO:1900376">
    <property type="term" value="P:regulation of secondary metabolite biosynthetic process"/>
    <property type="evidence" value="ECO:0007669"/>
    <property type="project" value="TreeGrafter"/>
</dbReference>
<comment type="cofactor">
    <cofactor evidence="8">
        <name>Mn(2+)</name>
        <dbReference type="ChEBI" id="CHEBI:29035"/>
    </cofactor>
    <cofactor evidence="8">
        <name>Fe(2+)</name>
        <dbReference type="ChEBI" id="CHEBI:29033"/>
    </cofactor>
    <text evidence="8">Binds 1 Mn(2+) or Fe(2+) ion per subunit.</text>
</comment>
<dbReference type="EMBL" id="JFHK01000019">
    <property type="protein sequence ID" value="OAA29345.1"/>
    <property type="molecule type" value="Genomic_DNA"/>
</dbReference>
<evidence type="ECO:0000256" key="8">
    <source>
        <dbReference type="PIRSR" id="PIRSR602481-2"/>
    </source>
</evidence>
<protein>
    <submittedName>
        <fullName evidence="9">Fur family transcriptional regulator</fullName>
    </submittedName>
</protein>